<feature type="signal peptide" evidence="2">
    <location>
        <begin position="1"/>
        <end position="17"/>
    </location>
</feature>
<feature type="compositionally biased region" description="Low complexity" evidence="1">
    <location>
        <begin position="19"/>
        <end position="39"/>
    </location>
</feature>
<proteinExistence type="predicted"/>
<feature type="region of interest" description="Disordered" evidence="1">
    <location>
        <begin position="19"/>
        <end position="58"/>
    </location>
</feature>
<dbReference type="EMBL" id="KK583191">
    <property type="protein sequence ID" value="KDO34341.1"/>
    <property type="molecule type" value="Genomic_DNA"/>
</dbReference>
<organism evidence="3 4">
    <name type="scientific">Saprolegnia parasitica (strain CBS 223.65)</name>
    <dbReference type="NCBI Taxonomy" id="695850"/>
    <lineage>
        <taxon>Eukaryota</taxon>
        <taxon>Sar</taxon>
        <taxon>Stramenopiles</taxon>
        <taxon>Oomycota</taxon>
        <taxon>Saprolegniomycetes</taxon>
        <taxon>Saprolegniales</taxon>
        <taxon>Saprolegniaceae</taxon>
        <taxon>Saprolegnia</taxon>
    </lineage>
</organism>
<feature type="region of interest" description="Disordered" evidence="1">
    <location>
        <begin position="89"/>
        <end position="117"/>
    </location>
</feature>
<evidence type="ECO:0000313" key="4">
    <source>
        <dbReference type="Proteomes" id="UP000030745"/>
    </source>
</evidence>
<gene>
    <name evidence="3" type="ORF">SPRG_01477</name>
</gene>
<dbReference type="AlphaFoldDB" id="A0A067D6M7"/>
<evidence type="ECO:0000256" key="2">
    <source>
        <dbReference type="SAM" id="SignalP"/>
    </source>
</evidence>
<keyword evidence="2" id="KW-0732">Signal</keyword>
<dbReference type="Proteomes" id="UP000030745">
    <property type="component" value="Unassembled WGS sequence"/>
</dbReference>
<evidence type="ECO:0000256" key="1">
    <source>
        <dbReference type="SAM" id="MobiDB-lite"/>
    </source>
</evidence>
<keyword evidence="4" id="KW-1185">Reference proteome</keyword>
<accession>A0A067D6M7</accession>
<dbReference type="GeneID" id="24124063"/>
<evidence type="ECO:0000313" key="3">
    <source>
        <dbReference type="EMBL" id="KDO34341.1"/>
    </source>
</evidence>
<protein>
    <submittedName>
        <fullName evidence="3">Uncharacterized protein</fullName>
    </submittedName>
</protein>
<dbReference type="VEuPathDB" id="FungiDB:SPRG_01477"/>
<name>A0A067D6M7_SAPPC</name>
<sequence length="178" mass="17324">MRCLWGLGTTALGLALATAPPTDTSTHSSYSTSQGSQSTVHHQAGDAPRSIEGATNSLLGVPLPPLRTAATLSGAPGFGTSLLRGNGASPTLSTGWSGQLGATPSFGSPGFTSGNTAGLQSERASLAGGGEDAFGPSLDSTGGGHAFGGGYDAPGLGQANRLGGVSNAMTTNGGFFRA</sequence>
<dbReference type="RefSeq" id="XP_012195077.1">
    <property type="nucleotide sequence ID" value="XM_012339687.1"/>
</dbReference>
<reference evidence="3 4" key="1">
    <citation type="journal article" date="2013" name="PLoS Genet.">
        <title>Distinctive expansion of potential virulence genes in the genome of the oomycete fish pathogen Saprolegnia parasitica.</title>
        <authorList>
            <person name="Jiang R.H."/>
            <person name="de Bruijn I."/>
            <person name="Haas B.J."/>
            <person name="Belmonte R."/>
            <person name="Lobach L."/>
            <person name="Christie J."/>
            <person name="van den Ackerveken G."/>
            <person name="Bottin A."/>
            <person name="Bulone V."/>
            <person name="Diaz-Moreno S.M."/>
            <person name="Dumas B."/>
            <person name="Fan L."/>
            <person name="Gaulin E."/>
            <person name="Govers F."/>
            <person name="Grenville-Briggs L.J."/>
            <person name="Horner N.R."/>
            <person name="Levin J.Z."/>
            <person name="Mammella M."/>
            <person name="Meijer H.J."/>
            <person name="Morris P."/>
            <person name="Nusbaum C."/>
            <person name="Oome S."/>
            <person name="Phillips A.J."/>
            <person name="van Rooyen D."/>
            <person name="Rzeszutek E."/>
            <person name="Saraiva M."/>
            <person name="Secombes C.J."/>
            <person name="Seidl M.F."/>
            <person name="Snel B."/>
            <person name="Stassen J.H."/>
            <person name="Sykes S."/>
            <person name="Tripathy S."/>
            <person name="van den Berg H."/>
            <person name="Vega-Arreguin J.C."/>
            <person name="Wawra S."/>
            <person name="Young S.K."/>
            <person name="Zeng Q."/>
            <person name="Dieguez-Uribeondo J."/>
            <person name="Russ C."/>
            <person name="Tyler B.M."/>
            <person name="van West P."/>
        </authorList>
    </citation>
    <scope>NUCLEOTIDE SEQUENCE [LARGE SCALE GENOMIC DNA]</scope>
    <source>
        <strain evidence="3 4">CBS 223.65</strain>
    </source>
</reference>
<dbReference type="KEGG" id="spar:SPRG_01477"/>
<feature type="chain" id="PRO_5001639264" evidence="2">
    <location>
        <begin position="18"/>
        <end position="178"/>
    </location>
</feature>